<gene>
    <name evidence="1" type="ORF">MGAL_10B048839</name>
</gene>
<dbReference type="AlphaFoldDB" id="A0A8B6F9C2"/>
<protein>
    <submittedName>
        <fullName evidence="1">Uncharacterized protein</fullName>
    </submittedName>
</protein>
<sequence>MPKLSRHMACRLPEYCTGATCCVDIPLLRTSVETFVLLDVCNYKITFGIERMIKKISLFDYNYNTWQNVTLGNVVRLGYKIEELSAEKMFLFNMKIDICFEISGDCRYSFIVLKNAKLPRQPCSWSGGHVIPGFNLNQWLSDKNLPSTTTVLNSLQASHLLEDLGLADYMLYPSCDFSTFQMRQPVDRGWKSECSSKVELPILPKEVVCHLDSTCNGITCCIEIKLLQKNINVFMDIDSCNYRVSIGIEKYQFHFSFGDFQFGVQQNIHISKVIEIIYKVTDFPGESVYFIDFNIRICFNDKGLCVIDTDVLYNTKVLKKRCDWSRGYKNKDWSLKNWRKDQGIGLTRKLSSETTLLLLDKLGIAEFLLDDQCDRHDHFSVYASQFEGWTTNCRSRSVELLPLDDSVITCYLDKTCLSLQCCRESDVIGRSFYVRIDIDPCRYIMTFQIEKLIINTTLNDYEWGRWRQMDMYGVVRLRLDLLAFFNLCIECGKFFYISECPSKVNLFKNISSFATCRIPLKCTAIDCCITLPYFGRGVNFFIDLDMCDSRLMVGIEKIALNYSLLDYEWGKLQSLNLYGVFIVNYTIDDFSSENVVVFSVNVSICFESLEKCEFSIIVLKEARLPKPSCDLEKTFTIPDFSLRSYLTDIGLDGSVSLLPAHTISELLHRLDIAQFLLKDQCNQQELPFAPSKNGWNKGDE</sequence>
<proteinExistence type="predicted"/>
<dbReference type="EMBL" id="UYJE01006359">
    <property type="protein sequence ID" value="VDI45262.1"/>
    <property type="molecule type" value="Genomic_DNA"/>
</dbReference>
<evidence type="ECO:0000313" key="2">
    <source>
        <dbReference type="Proteomes" id="UP000596742"/>
    </source>
</evidence>
<keyword evidence="2" id="KW-1185">Reference proteome</keyword>
<dbReference type="OrthoDB" id="10561456at2759"/>
<organism evidence="1 2">
    <name type="scientific">Mytilus galloprovincialis</name>
    <name type="common">Mediterranean mussel</name>
    <dbReference type="NCBI Taxonomy" id="29158"/>
    <lineage>
        <taxon>Eukaryota</taxon>
        <taxon>Metazoa</taxon>
        <taxon>Spiralia</taxon>
        <taxon>Lophotrochozoa</taxon>
        <taxon>Mollusca</taxon>
        <taxon>Bivalvia</taxon>
        <taxon>Autobranchia</taxon>
        <taxon>Pteriomorphia</taxon>
        <taxon>Mytilida</taxon>
        <taxon>Mytiloidea</taxon>
        <taxon>Mytilidae</taxon>
        <taxon>Mytilinae</taxon>
        <taxon>Mytilus</taxon>
    </lineage>
</organism>
<name>A0A8B6F9C2_MYTGA</name>
<accession>A0A8B6F9C2</accession>
<evidence type="ECO:0000313" key="1">
    <source>
        <dbReference type="EMBL" id="VDI45262.1"/>
    </source>
</evidence>
<reference evidence="1" key="1">
    <citation type="submission" date="2018-11" db="EMBL/GenBank/DDBJ databases">
        <authorList>
            <person name="Alioto T."/>
            <person name="Alioto T."/>
        </authorList>
    </citation>
    <scope>NUCLEOTIDE SEQUENCE</scope>
</reference>
<comment type="caution">
    <text evidence="1">The sequence shown here is derived from an EMBL/GenBank/DDBJ whole genome shotgun (WGS) entry which is preliminary data.</text>
</comment>
<dbReference type="Proteomes" id="UP000596742">
    <property type="component" value="Unassembled WGS sequence"/>
</dbReference>